<dbReference type="Gene3D" id="3.10.450.50">
    <property type="match status" value="1"/>
</dbReference>
<dbReference type="Proteomes" id="UP000469430">
    <property type="component" value="Unassembled WGS sequence"/>
</dbReference>
<dbReference type="Pfam" id="PF13577">
    <property type="entry name" value="SnoaL_4"/>
    <property type="match status" value="1"/>
</dbReference>
<dbReference type="SUPFAM" id="SSF54427">
    <property type="entry name" value="NTF2-like"/>
    <property type="match status" value="1"/>
</dbReference>
<accession>A0A6I4TYA7</accession>
<dbReference type="AlphaFoldDB" id="A0A6I4TYA7"/>
<protein>
    <recommendedName>
        <fullName evidence="2">SnoaL-like domain-containing protein</fullName>
    </recommendedName>
</protein>
<dbReference type="InterPro" id="IPR037401">
    <property type="entry name" value="SnoaL-like"/>
</dbReference>
<keyword evidence="4" id="KW-1185">Reference proteome</keyword>
<dbReference type="EMBL" id="WTYJ01000002">
    <property type="protein sequence ID" value="MXO99628.1"/>
    <property type="molecule type" value="Genomic_DNA"/>
</dbReference>
<dbReference type="OrthoDB" id="7425929at2"/>
<organism evidence="3 4">
    <name type="scientific">Croceibacterium xixiisoli</name>
    <dbReference type="NCBI Taxonomy" id="1476466"/>
    <lineage>
        <taxon>Bacteria</taxon>
        <taxon>Pseudomonadati</taxon>
        <taxon>Pseudomonadota</taxon>
        <taxon>Alphaproteobacteria</taxon>
        <taxon>Sphingomonadales</taxon>
        <taxon>Erythrobacteraceae</taxon>
        <taxon>Croceibacterium</taxon>
    </lineage>
</organism>
<evidence type="ECO:0000259" key="2">
    <source>
        <dbReference type="Pfam" id="PF13577"/>
    </source>
</evidence>
<gene>
    <name evidence="3" type="ORF">GRI97_11575</name>
</gene>
<dbReference type="RefSeq" id="WP_161391333.1">
    <property type="nucleotide sequence ID" value="NZ_JBHSCP010000001.1"/>
</dbReference>
<evidence type="ECO:0000313" key="4">
    <source>
        <dbReference type="Proteomes" id="UP000469430"/>
    </source>
</evidence>
<feature type="domain" description="SnoaL-like" evidence="2">
    <location>
        <begin position="7"/>
        <end position="132"/>
    </location>
</feature>
<sequence>MDQRIARLLNRTEIVDCMARYTRGVDRHDVELMRSTFWPDAEIAYTNIFHGGLEDFLAWANPHHDAAYRNHQHHTTTHAIRIKGDVAVAEHYCLVMLQRHSGETLLSSGRYLQQFERRDPEGTGAEWRIAVREYMPEMSFALAGRNAGEGLTPERLAALYDSADGGTSDDPARWAPVPPSGPSRQDSSDVSYRFPLGRRAERALWQA</sequence>
<comment type="caution">
    <text evidence="3">The sequence shown here is derived from an EMBL/GenBank/DDBJ whole genome shotgun (WGS) entry which is preliminary data.</text>
</comment>
<proteinExistence type="predicted"/>
<evidence type="ECO:0000313" key="3">
    <source>
        <dbReference type="EMBL" id="MXO99628.1"/>
    </source>
</evidence>
<dbReference type="InterPro" id="IPR032710">
    <property type="entry name" value="NTF2-like_dom_sf"/>
</dbReference>
<evidence type="ECO:0000256" key="1">
    <source>
        <dbReference type="SAM" id="MobiDB-lite"/>
    </source>
</evidence>
<name>A0A6I4TYA7_9SPHN</name>
<feature type="region of interest" description="Disordered" evidence="1">
    <location>
        <begin position="161"/>
        <end position="192"/>
    </location>
</feature>
<reference evidence="3 4" key="1">
    <citation type="submission" date="2019-12" db="EMBL/GenBank/DDBJ databases">
        <title>Genomic-based taxomic classification of the family Erythrobacteraceae.</title>
        <authorList>
            <person name="Xu L."/>
        </authorList>
    </citation>
    <scope>NUCLEOTIDE SEQUENCE [LARGE SCALE GENOMIC DNA]</scope>
    <source>
        <strain evidence="3 4">S36</strain>
    </source>
</reference>